<comment type="pathway">
    <text evidence="7">Amino-acid degradation; L-histidine degradation into L-glutamate; N-formimidoyl-L-glutamate from L-histidine: step 3/3.</text>
</comment>
<dbReference type="GO" id="GO:0005506">
    <property type="term" value="F:iron ion binding"/>
    <property type="evidence" value="ECO:0007669"/>
    <property type="project" value="UniProtKB-UniRule"/>
</dbReference>
<evidence type="ECO:0000256" key="5">
    <source>
        <dbReference type="ARBA" id="ARBA00022833"/>
    </source>
</evidence>
<sequence length="411" mass="44353">MTGITLWTHARLAPTANPEHILENATIAVRDQRIEWFGDSAQLPAVYQSNSTHVHSLGGALVTPGLIDCHTHLVYGGNRAEEFALRLAGASYEEIARQGGGIVSTVRATRAASADELFASALRRLDALRAEGVTAIEIKSGYGLNLESERKMLRVARRLGQERPVTVATTFLGAHALPPEYAGRADDYINLVCEVMLPALAEEGLVDAVDVFCERIGFTLAQSERVFQAAERFQLPVKMHAEQLSLMGGTALAARHKALSADHLEYLDEAGVIALRDAGSVAVLLPGAYYFIRETQLPPLALLRRHRVPIAIATDSNPGTSPTTSLLLMLNMACTLFRMPVAEVLAGVTTHAARALGHPDVCGEIAIGAPADFVAWNIQSLAELAYWSGLDRCTLVVRHGRIALDKRMIAS</sequence>
<dbReference type="EC" id="3.5.2.7" evidence="1 7"/>
<dbReference type="InterPro" id="IPR032466">
    <property type="entry name" value="Metal_Hydrolase"/>
</dbReference>
<dbReference type="NCBIfam" id="TIGR01224">
    <property type="entry name" value="hutI"/>
    <property type="match status" value="1"/>
</dbReference>
<dbReference type="GO" id="GO:0019556">
    <property type="term" value="P:L-histidine catabolic process to glutamate and formamide"/>
    <property type="evidence" value="ECO:0007669"/>
    <property type="project" value="UniProtKB-UniRule"/>
</dbReference>
<comment type="cofactor">
    <cofactor evidence="7">
        <name>Zn(2+)</name>
        <dbReference type="ChEBI" id="CHEBI:29105"/>
    </cofactor>
    <cofactor evidence="7">
        <name>Fe(3+)</name>
        <dbReference type="ChEBI" id="CHEBI:29034"/>
    </cofactor>
    <text evidence="7">Binds 1 zinc or iron ion per subunit.</text>
</comment>
<dbReference type="Gene3D" id="3.20.20.140">
    <property type="entry name" value="Metal-dependent hydrolases"/>
    <property type="match status" value="1"/>
</dbReference>
<dbReference type="InterPro" id="IPR005920">
    <property type="entry name" value="HutI"/>
</dbReference>
<dbReference type="InterPro" id="IPR006680">
    <property type="entry name" value="Amidohydro-rel"/>
</dbReference>
<dbReference type="UniPathway" id="UPA00379">
    <property type="reaction ID" value="UER00551"/>
</dbReference>
<dbReference type="GO" id="GO:0050480">
    <property type="term" value="F:imidazolonepropionase activity"/>
    <property type="evidence" value="ECO:0007669"/>
    <property type="project" value="UniProtKB-UniRule"/>
</dbReference>
<evidence type="ECO:0000259" key="8">
    <source>
        <dbReference type="Pfam" id="PF01979"/>
    </source>
</evidence>
<feature type="binding site" evidence="7">
    <location>
        <position position="142"/>
    </location>
    <ligand>
        <name>N-formimidoyl-L-glutamate</name>
        <dbReference type="ChEBI" id="CHEBI:58928"/>
    </ligand>
</feature>
<proteinExistence type="inferred from homology"/>
<evidence type="ECO:0000256" key="3">
    <source>
        <dbReference type="ARBA" id="ARBA00022801"/>
    </source>
</evidence>
<feature type="binding site" evidence="7">
    <location>
        <position position="315"/>
    </location>
    <ligand>
        <name>Fe(3+)</name>
        <dbReference type="ChEBI" id="CHEBI:29034"/>
    </ligand>
</feature>
<feature type="binding site" evidence="7">
    <location>
        <position position="142"/>
    </location>
    <ligand>
        <name>4-imidazolone-5-propanoate</name>
        <dbReference type="ChEBI" id="CHEBI:77893"/>
    </ligand>
</feature>
<keyword evidence="7" id="KW-0963">Cytoplasm</keyword>
<dbReference type="GO" id="GO:0019557">
    <property type="term" value="P:L-histidine catabolic process to glutamate and formate"/>
    <property type="evidence" value="ECO:0007669"/>
    <property type="project" value="UniProtKB-UniPathway"/>
</dbReference>
<feature type="binding site" evidence="7">
    <location>
        <position position="70"/>
    </location>
    <ligand>
        <name>Fe(3+)</name>
        <dbReference type="ChEBI" id="CHEBI:29034"/>
    </ligand>
</feature>
<dbReference type="Gene3D" id="2.30.40.10">
    <property type="entry name" value="Urease, subunit C, domain 1"/>
    <property type="match status" value="1"/>
</dbReference>
<dbReference type="GO" id="GO:0005737">
    <property type="term" value="C:cytoplasm"/>
    <property type="evidence" value="ECO:0007669"/>
    <property type="project" value="UniProtKB-SubCell"/>
</dbReference>
<dbReference type="SUPFAM" id="SSF51338">
    <property type="entry name" value="Composite domain of metallo-dependent hydrolases"/>
    <property type="match status" value="1"/>
</dbReference>
<feature type="binding site" evidence="7">
    <location>
        <position position="175"/>
    </location>
    <ligand>
        <name>4-imidazolone-5-propanoate</name>
        <dbReference type="ChEBI" id="CHEBI:77893"/>
    </ligand>
</feature>
<feature type="binding site" evidence="7">
    <location>
        <position position="72"/>
    </location>
    <ligand>
        <name>Zn(2+)</name>
        <dbReference type="ChEBI" id="CHEBI:29105"/>
    </ligand>
</feature>
<feature type="binding site" evidence="7">
    <location>
        <position position="79"/>
    </location>
    <ligand>
        <name>4-imidazolone-5-propanoate</name>
        <dbReference type="ChEBI" id="CHEBI:77893"/>
    </ligand>
</feature>
<feature type="binding site" evidence="7">
    <location>
        <position position="240"/>
    </location>
    <ligand>
        <name>Zn(2+)</name>
        <dbReference type="ChEBI" id="CHEBI:29105"/>
    </ligand>
</feature>
<evidence type="ECO:0000256" key="6">
    <source>
        <dbReference type="ARBA" id="ARBA00023004"/>
    </source>
</evidence>
<dbReference type="InterPro" id="IPR011059">
    <property type="entry name" value="Metal-dep_hydrolase_composite"/>
</dbReference>
<protein>
    <recommendedName>
        <fullName evidence="1 7">Imidazolonepropionase</fullName>
        <ecNumber evidence="1 7">3.5.2.7</ecNumber>
    </recommendedName>
    <alternativeName>
        <fullName evidence="7">Imidazolone-5-propionate hydrolase</fullName>
    </alternativeName>
</protein>
<feature type="binding site" evidence="7">
    <location>
        <position position="70"/>
    </location>
    <ligand>
        <name>Zn(2+)</name>
        <dbReference type="ChEBI" id="CHEBI:29105"/>
    </ligand>
</feature>
<evidence type="ECO:0000256" key="7">
    <source>
        <dbReference type="HAMAP-Rule" id="MF_00372"/>
    </source>
</evidence>
<dbReference type="CDD" id="cd01296">
    <property type="entry name" value="Imidazolone-5PH"/>
    <property type="match status" value="1"/>
</dbReference>
<accession>A0A4R3M328</accession>
<feature type="binding site" evidence="7">
    <location>
        <position position="317"/>
    </location>
    <ligand>
        <name>N-formimidoyl-L-glutamate</name>
        <dbReference type="ChEBI" id="CHEBI:58928"/>
    </ligand>
</feature>
<keyword evidence="3 7" id="KW-0378">Hydrolase</keyword>
<feature type="binding site" evidence="7">
    <location>
        <position position="72"/>
    </location>
    <ligand>
        <name>Fe(3+)</name>
        <dbReference type="ChEBI" id="CHEBI:29034"/>
    </ligand>
</feature>
<evidence type="ECO:0000313" key="9">
    <source>
        <dbReference type="EMBL" id="TCT07422.1"/>
    </source>
</evidence>
<dbReference type="OrthoDB" id="9776455at2"/>
<dbReference type="Proteomes" id="UP000295525">
    <property type="component" value="Unassembled WGS sequence"/>
</dbReference>
<feature type="binding site" evidence="7">
    <location>
        <position position="319"/>
    </location>
    <ligand>
        <name>N-formimidoyl-L-glutamate</name>
        <dbReference type="ChEBI" id="CHEBI:58928"/>
    </ligand>
</feature>
<feature type="binding site" evidence="7">
    <location>
        <position position="243"/>
    </location>
    <ligand>
        <name>4-imidazolone-5-propanoate</name>
        <dbReference type="ChEBI" id="CHEBI:77893"/>
    </ligand>
</feature>
<comment type="catalytic activity">
    <reaction evidence="7">
        <text>4-imidazolone-5-propanoate + H2O = N-formimidoyl-L-glutamate</text>
        <dbReference type="Rhea" id="RHEA:23660"/>
        <dbReference type="ChEBI" id="CHEBI:15377"/>
        <dbReference type="ChEBI" id="CHEBI:58928"/>
        <dbReference type="ChEBI" id="CHEBI:77893"/>
        <dbReference type="EC" id="3.5.2.7"/>
    </reaction>
</comment>
<comment type="function">
    <text evidence="7">Catalyzes the hydrolytic cleavage of the carbon-nitrogen bond in imidazolone-5-propanoate to yield N-formimidoyl-L-glutamate. It is the third step in the universal histidine degradation pathway.</text>
</comment>
<keyword evidence="10" id="KW-1185">Reference proteome</keyword>
<gene>
    <name evidence="7" type="primary">hutI</name>
    <name evidence="9" type="ORF">EDC26_106146</name>
</gene>
<dbReference type="RefSeq" id="WP_132582186.1">
    <property type="nucleotide sequence ID" value="NZ_SMAJ01000006.1"/>
</dbReference>
<dbReference type="PANTHER" id="PTHR42752">
    <property type="entry name" value="IMIDAZOLONEPROPIONASE"/>
    <property type="match status" value="1"/>
</dbReference>
<evidence type="ECO:0000256" key="4">
    <source>
        <dbReference type="ARBA" id="ARBA00022808"/>
    </source>
</evidence>
<keyword evidence="2 7" id="KW-0479">Metal-binding</keyword>
<organism evidence="9 10">
    <name type="scientific">Paralcaligenes ureilyticus</name>
    <dbReference type="NCBI Taxonomy" id="627131"/>
    <lineage>
        <taxon>Bacteria</taxon>
        <taxon>Pseudomonadati</taxon>
        <taxon>Pseudomonadota</taxon>
        <taxon>Betaproteobacteria</taxon>
        <taxon>Burkholderiales</taxon>
        <taxon>Alcaligenaceae</taxon>
        <taxon>Paralcaligenes</taxon>
    </lineage>
</organism>
<feature type="domain" description="Amidohydrolase-related" evidence="8">
    <location>
        <begin position="61"/>
        <end position="401"/>
    </location>
</feature>
<feature type="binding site" evidence="7">
    <location>
        <position position="240"/>
    </location>
    <ligand>
        <name>Fe(3+)</name>
        <dbReference type="ChEBI" id="CHEBI:29034"/>
    </ligand>
</feature>
<evidence type="ECO:0000256" key="1">
    <source>
        <dbReference type="ARBA" id="ARBA00012864"/>
    </source>
</evidence>
<keyword evidence="6 7" id="KW-0408">Iron</keyword>
<evidence type="ECO:0000256" key="2">
    <source>
        <dbReference type="ARBA" id="ARBA00022723"/>
    </source>
</evidence>
<name>A0A4R3M328_9BURK</name>
<reference evidence="9 10" key="1">
    <citation type="submission" date="2019-03" db="EMBL/GenBank/DDBJ databases">
        <title>Genomic Encyclopedia of Type Strains, Phase IV (KMG-IV): sequencing the most valuable type-strain genomes for metagenomic binning, comparative biology and taxonomic classification.</title>
        <authorList>
            <person name="Goeker M."/>
        </authorList>
    </citation>
    <scope>NUCLEOTIDE SEQUENCE [LARGE SCALE GENOMIC DNA]</scope>
    <source>
        <strain evidence="9 10">DSM 24591</strain>
    </source>
</reference>
<dbReference type="FunFam" id="3.20.20.140:FF:000007">
    <property type="entry name" value="Imidazolonepropionase"/>
    <property type="match status" value="1"/>
</dbReference>
<evidence type="ECO:0000313" key="10">
    <source>
        <dbReference type="Proteomes" id="UP000295525"/>
    </source>
</evidence>
<comment type="similarity">
    <text evidence="7">Belongs to the metallo-dependent hydrolases superfamily. HutI family.</text>
</comment>
<dbReference type="HAMAP" id="MF_00372">
    <property type="entry name" value="HutI"/>
    <property type="match status" value="1"/>
</dbReference>
<dbReference type="Pfam" id="PF01979">
    <property type="entry name" value="Amidohydro_1"/>
    <property type="match status" value="1"/>
</dbReference>
<dbReference type="GO" id="GO:0008270">
    <property type="term" value="F:zinc ion binding"/>
    <property type="evidence" value="ECO:0007669"/>
    <property type="project" value="UniProtKB-UniRule"/>
</dbReference>
<dbReference type="SUPFAM" id="SSF51556">
    <property type="entry name" value="Metallo-dependent hydrolases"/>
    <property type="match status" value="1"/>
</dbReference>
<dbReference type="AlphaFoldDB" id="A0A4R3M328"/>
<dbReference type="PANTHER" id="PTHR42752:SF1">
    <property type="entry name" value="IMIDAZOLONEPROPIONASE-RELATED"/>
    <property type="match status" value="1"/>
</dbReference>
<comment type="caution">
    <text evidence="9">The sequence shown here is derived from an EMBL/GenBank/DDBJ whole genome shotgun (WGS) entry which is preliminary data.</text>
</comment>
<keyword evidence="5 7" id="KW-0862">Zinc</keyword>
<feature type="binding site" evidence="7">
    <location>
        <position position="315"/>
    </location>
    <ligand>
        <name>Zn(2+)</name>
        <dbReference type="ChEBI" id="CHEBI:29105"/>
    </ligand>
</feature>
<feature type="binding site" evidence="7">
    <location>
        <position position="320"/>
    </location>
    <ligand>
        <name>4-imidazolone-5-propanoate</name>
        <dbReference type="ChEBI" id="CHEBI:77893"/>
    </ligand>
</feature>
<comment type="subcellular location">
    <subcellularLocation>
        <location evidence="7">Cytoplasm</location>
    </subcellularLocation>
</comment>
<keyword evidence="4 7" id="KW-0369">Histidine metabolism</keyword>
<dbReference type="EMBL" id="SMAJ01000006">
    <property type="protein sequence ID" value="TCT07422.1"/>
    <property type="molecule type" value="Genomic_DNA"/>
</dbReference>